<gene>
    <name evidence="2" type="ORF">ROHU_001748</name>
</gene>
<keyword evidence="3" id="KW-1185">Reference proteome</keyword>
<feature type="region of interest" description="Disordered" evidence="1">
    <location>
        <begin position="1"/>
        <end position="54"/>
    </location>
</feature>
<dbReference type="EMBL" id="QBIY01005457">
    <property type="protein sequence ID" value="RXN37760.1"/>
    <property type="molecule type" value="Genomic_DNA"/>
</dbReference>
<reference evidence="2 3" key="1">
    <citation type="submission" date="2018-03" db="EMBL/GenBank/DDBJ databases">
        <title>Draft genome sequence of Rohu Carp (Labeo rohita).</title>
        <authorList>
            <person name="Das P."/>
            <person name="Kushwaha B."/>
            <person name="Joshi C.G."/>
            <person name="Kumar D."/>
            <person name="Nagpure N.S."/>
            <person name="Sahoo L."/>
            <person name="Das S.P."/>
            <person name="Bit A."/>
            <person name="Patnaik S."/>
            <person name="Meher P.K."/>
            <person name="Jayasankar P."/>
            <person name="Koringa P.G."/>
            <person name="Patel N.V."/>
            <person name="Hinsu A.T."/>
            <person name="Kumar R."/>
            <person name="Pandey M."/>
            <person name="Agarwal S."/>
            <person name="Srivastava S."/>
            <person name="Singh M."/>
            <person name="Iquebal M.A."/>
            <person name="Jaiswal S."/>
            <person name="Angadi U.B."/>
            <person name="Kumar N."/>
            <person name="Raza M."/>
            <person name="Shah T.M."/>
            <person name="Rai A."/>
            <person name="Jena J.K."/>
        </authorList>
    </citation>
    <scope>NUCLEOTIDE SEQUENCE [LARGE SCALE GENOMIC DNA]</scope>
    <source>
        <strain evidence="2">DASCIFA01</strain>
        <tissue evidence="2">Testis</tissue>
    </source>
</reference>
<proteinExistence type="predicted"/>
<protein>
    <submittedName>
        <fullName evidence="2">Uncharacterized protein</fullName>
    </submittedName>
</protein>
<evidence type="ECO:0000313" key="3">
    <source>
        <dbReference type="Proteomes" id="UP000290572"/>
    </source>
</evidence>
<comment type="caution">
    <text evidence="2">The sequence shown here is derived from an EMBL/GenBank/DDBJ whole genome shotgun (WGS) entry which is preliminary data.</text>
</comment>
<dbReference type="AlphaFoldDB" id="A0A498NZQ0"/>
<evidence type="ECO:0000313" key="2">
    <source>
        <dbReference type="EMBL" id="RXN37760.1"/>
    </source>
</evidence>
<accession>A0A498NZQ0</accession>
<name>A0A498NZQ0_LABRO</name>
<dbReference type="Proteomes" id="UP000290572">
    <property type="component" value="Unassembled WGS sequence"/>
</dbReference>
<sequence length="111" mass="12545">MDRSRTPQGARQLRYRHPAPINKSGSPRPLRISPSGRKAKFHSSLQGLGQSAHGPQRSLLYIRMQQKAVSELGPRPECRGRQPPPSFSIIRAGDRCSCRRRAGHRLYKPPR</sequence>
<organism evidence="2 3">
    <name type="scientific">Labeo rohita</name>
    <name type="common">Indian major carp</name>
    <name type="synonym">Cyprinus rohita</name>
    <dbReference type="NCBI Taxonomy" id="84645"/>
    <lineage>
        <taxon>Eukaryota</taxon>
        <taxon>Metazoa</taxon>
        <taxon>Chordata</taxon>
        <taxon>Craniata</taxon>
        <taxon>Vertebrata</taxon>
        <taxon>Euteleostomi</taxon>
        <taxon>Actinopterygii</taxon>
        <taxon>Neopterygii</taxon>
        <taxon>Teleostei</taxon>
        <taxon>Ostariophysi</taxon>
        <taxon>Cypriniformes</taxon>
        <taxon>Cyprinidae</taxon>
        <taxon>Labeoninae</taxon>
        <taxon>Labeonini</taxon>
        <taxon>Labeo</taxon>
    </lineage>
</organism>
<evidence type="ECO:0000256" key="1">
    <source>
        <dbReference type="SAM" id="MobiDB-lite"/>
    </source>
</evidence>